<dbReference type="Pfam" id="PF00480">
    <property type="entry name" value="ROK"/>
    <property type="match status" value="1"/>
</dbReference>
<dbReference type="GO" id="GO:0016301">
    <property type="term" value="F:kinase activity"/>
    <property type="evidence" value="ECO:0007669"/>
    <property type="project" value="UniProtKB-KW"/>
</dbReference>
<dbReference type="PROSITE" id="PS01125">
    <property type="entry name" value="ROK"/>
    <property type="match status" value="1"/>
</dbReference>
<comment type="caution">
    <text evidence="2">The sequence shown here is derived from an EMBL/GenBank/DDBJ whole genome shotgun (WGS) entry which is preliminary data.</text>
</comment>
<keyword evidence="2" id="KW-0418">Kinase</keyword>
<dbReference type="AlphaFoldDB" id="A0A388TG73"/>
<dbReference type="SUPFAM" id="SSF53067">
    <property type="entry name" value="Actin-like ATPase domain"/>
    <property type="match status" value="1"/>
</dbReference>
<evidence type="ECO:0000313" key="3">
    <source>
        <dbReference type="Proteomes" id="UP000275925"/>
    </source>
</evidence>
<dbReference type="InterPro" id="IPR049874">
    <property type="entry name" value="ROK_cs"/>
</dbReference>
<protein>
    <submittedName>
        <fullName evidence="2">Sugar kinase NBD/HSP70 family</fullName>
    </submittedName>
</protein>
<name>A0A388TG73_9BACT</name>
<reference evidence="2 3" key="1">
    <citation type="journal article" date="2019" name="ISME J.">
        <title>Genome analyses of uncultured TG2/ZB3 bacteria in 'Margulisbacteria' specifically attached to ectosymbiotic spirochetes of protists in the termite gut.</title>
        <authorList>
            <person name="Utami Y.D."/>
            <person name="Kuwahara H."/>
            <person name="Igai K."/>
            <person name="Murakami T."/>
            <person name="Sugaya K."/>
            <person name="Morikawa T."/>
            <person name="Nagura Y."/>
            <person name="Yuki M."/>
            <person name="Deevong P."/>
            <person name="Inoue T."/>
            <person name="Kihara K."/>
            <person name="Lo N."/>
            <person name="Yamada A."/>
            <person name="Ohkuma M."/>
            <person name="Hongoh Y."/>
        </authorList>
    </citation>
    <scope>NUCLEOTIDE SEQUENCE [LARGE SCALE GENOMIC DNA]</scope>
    <source>
        <strain evidence="2">NkOx7-02</strain>
    </source>
</reference>
<dbReference type="Gene3D" id="3.30.420.40">
    <property type="match status" value="2"/>
</dbReference>
<keyword evidence="2" id="KW-0808">Transferase</keyword>
<dbReference type="PANTHER" id="PTHR18964:SF149">
    <property type="entry name" value="BIFUNCTIONAL UDP-N-ACETYLGLUCOSAMINE 2-EPIMERASE_N-ACETYLMANNOSAMINE KINASE"/>
    <property type="match status" value="1"/>
</dbReference>
<dbReference type="Proteomes" id="UP000275925">
    <property type="component" value="Unassembled WGS sequence"/>
</dbReference>
<evidence type="ECO:0000313" key="2">
    <source>
        <dbReference type="EMBL" id="GBR75876.1"/>
    </source>
</evidence>
<accession>A0A388TG73</accession>
<dbReference type="InterPro" id="IPR043129">
    <property type="entry name" value="ATPase_NBD"/>
</dbReference>
<sequence>MYIGVDLGGTKITAGLADKAGQILQKETVRTGQNVTEQLAELIQRLSAGQHITKIGLGVPGQVKDGQVFSMPNIPQLGGVNLWSALNKLYPADYTIENDANAAAMAELRYGAGRGCRNFIYVTISTGIGGGIIIDGKLYAGANGTAGEFGHVILLPDGPLCGCGNKGCWESLGSGTALAKMVAAKVESGEATRLKELAKADQLTAETVVEAAKQGDPTALELLDVNGYYNAIGLANLVNTFDPEMIIIGGGLSFNGDYFFQPLLKNLRMFRLFNPEHSIKILRAGCGRDAGLLGAVALVLP</sequence>
<organism evidence="2 3">
    <name type="scientific">Candidatus Termititenax persephonae</name>
    <dbReference type="NCBI Taxonomy" id="2218525"/>
    <lineage>
        <taxon>Bacteria</taxon>
        <taxon>Bacillati</taxon>
        <taxon>Candidatus Margulisiibacteriota</taxon>
        <taxon>Candidatus Termititenacia</taxon>
        <taxon>Candidatus Termititenacales</taxon>
        <taxon>Candidatus Termititenacaceae</taxon>
        <taxon>Candidatus Termititenax</taxon>
    </lineage>
</organism>
<dbReference type="InterPro" id="IPR000600">
    <property type="entry name" value="ROK"/>
</dbReference>
<comment type="similarity">
    <text evidence="1">Belongs to the ROK (NagC/XylR) family.</text>
</comment>
<dbReference type="EMBL" id="BGZO01000009">
    <property type="protein sequence ID" value="GBR75876.1"/>
    <property type="molecule type" value="Genomic_DNA"/>
</dbReference>
<dbReference type="PANTHER" id="PTHR18964">
    <property type="entry name" value="ROK (REPRESSOR, ORF, KINASE) FAMILY"/>
    <property type="match status" value="1"/>
</dbReference>
<evidence type="ECO:0000256" key="1">
    <source>
        <dbReference type="ARBA" id="ARBA00006479"/>
    </source>
</evidence>
<keyword evidence="3" id="KW-1185">Reference proteome</keyword>
<gene>
    <name evidence="2" type="ORF">NO2_0507</name>
</gene>
<proteinExistence type="inferred from homology"/>